<dbReference type="GO" id="GO:0007131">
    <property type="term" value="P:reciprocal meiotic recombination"/>
    <property type="evidence" value="ECO:0007669"/>
    <property type="project" value="TreeGrafter"/>
</dbReference>
<evidence type="ECO:0008006" key="4">
    <source>
        <dbReference type="Google" id="ProtNLM"/>
    </source>
</evidence>
<keyword evidence="1" id="KW-1133">Transmembrane helix</keyword>
<organism evidence="2 3">
    <name type="scientific">Ichthyophthirius multifiliis</name>
    <name type="common">White spot disease agent</name>
    <name type="synonym">Ich</name>
    <dbReference type="NCBI Taxonomy" id="5932"/>
    <lineage>
        <taxon>Eukaryota</taxon>
        <taxon>Sar</taxon>
        <taxon>Alveolata</taxon>
        <taxon>Ciliophora</taxon>
        <taxon>Intramacronucleata</taxon>
        <taxon>Oligohymenophorea</taxon>
        <taxon>Hymenostomatida</taxon>
        <taxon>Ophryoglenina</taxon>
        <taxon>Ichthyophthirius</taxon>
    </lineage>
</organism>
<dbReference type="OMA" id="GPEIAMQ"/>
<dbReference type="eggNOG" id="ENOG502SNZ3">
    <property type="taxonomic scope" value="Eukaryota"/>
</dbReference>
<dbReference type="Proteomes" id="UP000008983">
    <property type="component" value="Unassembled WGS sequence"/>
</dbReference>
<name>G0QYP7_ICHMU</name>
<dbReference type="PANTHER" id="PTHR31398:SF0">
    <property type="entry name" value="MEIOTIC NUCLEAR DIVISION PROTEIN 1 HOMOLOG"/>
    <property type="match status" value="1"/>
</dbReference>
<dbReference type="OrthoDB" id="290635at2759"/>
<reference evidence="2 3" key="1">
    <citation type="submission" date="2011-07" db="EMBL/GenBank/DDBJ databases">
        <authorList>
            <person name="Coyne R."/>
            <person name="Brami D."/>
            <person name="Johnson J."/>
            <person name="Hostetler J."/>
            <person name="Hannick L."/>
            <person name="Clark T."/>
            <person name="Cassidy-Hanley D."/>
            <person name="Inman J."/>
        </authorList>
    </citation>
    <scope>NUCLEOTIDE SEQUENCE [LARGE SCALE GENOMIC DNA]</scope>
    <source>
        <strain evidence="2 3">G5</strain>
    </source>
</reference>
<keyword evidence="3" id="KW-1185">Reference proteome</keyword>
<evidence type="ECO:0000313" key="3">
    <source>
        <dbReference type="Proteomes" id="UP000008983"/>
    </source>
</evidence>
<protein>
    <recommendedName>
        <fullName evidence="4">Transmembrane protein</fullName>
    </recommendedName>
</protein>
<dbReference type="GO" id="GO:0005634">
    <property type="term" value="C:nucleus"/>
    <property type="evidence" value="ECO:0007669"/>
    <property type="project" value="TreeGrafter"/>
</dbReference>
<keyword evidence="1" id="KW-0472">Membrane</keyword>
<dbReference type="GeneID" id="14905758"/>
<dbReference type="PANTHER" id="PTHR31398">
    <property type="entry name" value="MEIOTIC NUCLEAR DIVISION PROTEIN 1 HOMOLOG"/>
    <property type="match status" value="1"/>
</dbReference>
<feature type="transmembrane region" description="Helical" evidence="1">
    <location>
        <begin position="206"/>
        <end position="226"/>
    </location>
</feature>
<dbReference type="AlphaFoldDB" id="G0QYP7"/>
<gene>
    <name evidence="2" type="ORF">IMG5_151530</name>
</gene>
<keyword evidence="1" id="KW-0812">Transmembrane</keyword>
<proteinExistence type="predicted"/>
<dbReference type="RefSeq" id="XP_004030887.1">
    <property type="nucleotide sequence ID" value="XM_004030839.1"/>
</dbReference>
<evidence type="ECO:0000313" key="2">
    <source>
        <dbReference type="EMBL" id="EGR29651.1"/>
    </source>
</evidence>
<evidence type="ECO:0000256" key="1">
    <source>
        <dbReference type="SAM" id="Phobius"/>
    </source>
</evidence>
<accession>G0QYP7</accession>
<dbReference type="InParanoid" id="G0QYP7"/>
<dbReference type="EMBL" id="GL984124">
    <property type="protein sequence ID" value="EGR29651.1"/>
    <property type="molecule type" value="Genomic_DNA"/>
</dbReference>
<sequence length="271" mass="32095">MQSKIKFFNEETKQFETIKKDIPLKRCSPDWIQQGIEILCPDITKDNPIIMQGILYSSDIYQYPGITLFTCYGLQDCKSSEQIAKIFAGGRFFFYMQKPNSVNYATGEQIKNNKSQFYIYQYFIIQGFYNRNEIVMQYQQNIKKPDFATQFKENITNDQQLVNQFSYMSNVVPNGKESVSYAFQVWIRLSDNILVNQITYKTSFDIISGIGALFSVLFTAFSIYFLNYNRNKFYMKNPDWDQFDRKIDKFDIDNSVQYNQPFIEKNNIQQE</sequence>